<keyword evidence="3" id="KW-1185">Reference proteome</keyword>
<dbReference type="AlphaFoldDB" id="A0A517MQC5"/>
<feature type="signal peptide" evidence="1">
    <location>
        <begin position="1"/>
        <end position="18"/>
    </location>
</feature>
<evidence type="ECO:0000313" key="3">
    <source>
        <dbReference type="Proteomes" id="UP000319852"/>
    </source>
</evidence>
<evidence type="ECO:0008006" key="4">
    <source>
        <dbReference type="Google" id="ProtNLM"/>
    </source>
</evidence>
<dbReference type="Proteomes" id="UP000319852">
    <property type="component" value="Chromosome"/>
</dbReference>
<name>A0A517MQC5_9BACT</name>
<gene>
    <name evidence="2" type="ORF">HG15A2_02460</name>
</gene>
<protein>
    <recommendedName>
        <fullName evidence="4">Peptidase C39-like domain-containing protein</fullName>
    </recommendedName>
</protein>
<reference evidence="2 3" key="1">
    <citation type="submission" date="2019-02" db="EMBL/GenBank/DDBJ databases">
        <title>Deep-cultivation of Planctomycetes and their phenomic and genomic characterization uncovers novel biology.</title>
        <authorList>
            <person name="Wiegand S."/>
            <person name="Jogler M."/>
            <person name="Boedeker C."/>
            <person name="Pinto D."/>
            <person name="Vollmers J."/>
            <person name="Rivas-Marin E."/>
            <person name="Kohn T."/>
            <person name="Peeters S.H."/>
            <person name="Heuer A."/>
            <person name="Rast P."/>
            <person name="Oberbeckmann S."/>
            <person name="Bunk B."/>
            <person name="Jeske O."/>
            <person name="Meyerdierks A."/>
            <person name="Storesund J.E."/>
            <person name="Kallscheuer N."/>
            <person name="Luecker S."/>
            <person name="Lage O.M."/>
            <person name="Pohl T."/>
            <person name="Merkel B.J."/>
            <person name="Hornburger P."/>
            <person name="Mueller R.-W."/>
            <person name="Bruemmer F."/>
            <person name="Labrenz M."/>
            <person name="Spormann A.M."/>
            <person name="Op den Camp H."/>
            <person name="Overmann J."/>
            <person name="Amann R."/>
            <person name="Jetten M.S.M."/>
            <person name="Mascher T."/>
            <person name="Medema M.H."/>
            <person name="Devos D.P."/>
            <person name="Kaster A.-K."/>
            <person name="Ovreas L."/>
            <person name="Rohde M."/>
            <person name="Galperin M.Y."/>
            <person name="Jogler C."/>
        </authorList>
    </citation>
    <scope>NUCLEOTIDE SEQUENCE [LARGE SCALE GENOMIC DNA]</scope>
    <source>
        <strain evidence="2 3">HG15A2</strain>
    </source>
</reference>
<evidence type="ECO:0000313" key="2">
    <source>
        <dbReference type="EMBL" id="QDS96987.1"/>
    </source>
</evidence>
<proteinExistence type="predicted"/>
<dbReference type="EMBL" id="CP036263">
    <property type="protein sequence ID" value="QDS96987.1"/>
    <property type="molecule type" value="Genomic_DNA"/>
</dbReference>
<dbReference type="KEGG" id="amob:HG15A2_02460"/>
<keyword evidence="1" id="KW-0732">Signal</keyword>
<dbReference type="OrthoDB" id="9844508at2"/>
<sequence precursor="true">MRTFLLTVVLVICNPAHAQEVASNAQAAAVSKLTVAQRQIILSNLPTNSDKRCVGIAAVTEALLGRTENLEQDVIPAERLAKTIYDHIATGKAVTYPRELIVNGKQSPTNSKESLAQLSSLVADLYKRDYFRLMQTEPGKERLLTAQDRGIATQAELLRILAADSDHLAVFSGAGWRRFPDGTSNRTYHAFLVGKDKQGKLFIYDPNEPGKAIPCQLFKKPNSITLQWTCRYRDTGKNTTQRYHLIHQEEYFRLILARRPKPPVEQ</sequence>
<dbReference type="RefSeq" id="WP_145057013.1">
    <property type="nucleotide sequence ID" value="NZ_CP036263.1"/>
</dbReference>
<feature type="chain" id="PRO_5021706881" description="Peptidase C39-like domain-containing protein" evidence="1">
    <location>
        <begin position="19"/>
        <end position="266"/>
    </location>
</feature>
<evidence type="ECO:0000256" key="1">
    <source>
        <dbReference type="SAM" id="SignalP"/>
    </source>
</evidence>
<organism evidence="2 3">
    <name type="scientific">Adhaeretor mobilis</name>
    <dbReference type="NCBI Taxonomy" id="1930276"/>
    <lineage>
        <taxon>Bacteria</taxon>
        <taxon>Pseudomonadati</taxon>
        <taxon>Planctomycetota</taxon>
        <taxon>Planctomycetia</taxon>
        <taxon>Pirellulales</taxon>
        <taxon>Lacipirellulaceae</taxon>
        <taxon>Adhaeretor</taxon>
    </lineage>
</organism>
<accession>A0A517MQC5</accession>